<dbReference type="InterPro" id="IPR015421">
    <property type="entry name" value="PyrdxlP-dep_Trfase_major"/>
</dbReference>
<dbReference type="EC" id="2.6.1.19" evidence="6"/>
<protein>
    <recommendedName>
        <fullName evidence="12">(S)-3-amino-2-methylpropionate transaminase</fullName>
        <ecNumber evidence="6">2.6.1.19</ecNumber>
        <ecNumber evidence="5">2.6.1.22</ecNumber>
    </recommendedName>
    <alternativeName>
        <fullName evidence="13">GABA aminotransferase</fullName>
    </alternativeName>
    <alternativeName>
        <fullName evidence="11">Gamma-amino-N-butyrate transaminase</fullName>
    </alternativeName>
    <alternativeName>
        <fullName evidence="15">Glutamate:succinic semialdehyde transaminase</fullName>
    </alternativeName>
    <alternativeName>
        <fullName evidence="10">L-AIBAT</fullName>
    </alternativeName>
</protein>
<proteinExistence type="inferred from homology"/>
<evidence type="ECO:0000256" key="2">
    <source>
        <dbReference type="ARBA" id="ARBA00001933"/>
    </source>
</evidence>
<accession>A0A0P6YJ08</accession>
<evidence type="ECO:0000256" key="6">
    <source>
        <dbReference type="ARBA" id="ARBA00012912"/>
    </source>
</evidence>
<evidence type="ECO:0000256" key="10">
    <source>
        <dbReference type="ARBA" id="ARBA00029760"/>
    </source>
</evidence>
<dbReference type="InterPro" id="IPR005814">
    <property type="entry name" value="Aminotrans_3"/>
</dbReference>
<evidence type="ECO:0000256" key="12">
    <source>
        <dbReference type="ARBA" id="ARBA00030857"/>
    </source>
</evidence>
<dbReference type="SUPFAM" id="SSF53383">
    <property type="entry name" value="PLP-dependent transferases"/>
    <property type="match status" value="1"/>
</dbReference>
<dbReference type="InterPro" id="IPR050103">
    <property type="entry name" value="Class-III_PLP-dep_AT"/>
</dbReference>
<evidence type="ECO:0000256" key="5">
    <source>
        <dbReference type="ARBA" id="ARBA00012876"/>
    </source>
</evidence>
<comment type="caution">
    <text evidence="17">The sequence shown here is derived from an EMBL/GenBank/DDBJ whole genome shotgun (WGS) entry which is preliminary data.</text>
</comment>
<evidence type="ECO:0000256" key="16">
    <source>
        <dbReference type="RuleBase" id="RU003560"/>
    </source>
</evidence>
<keyword evidence="7 17" id="KW-0032">Aminotransferase</keyword>
<dbReference type="InterPro" id="IPR015422">
    <property type="entry name" value="PyrdxlP-dep_Trfase_small"/>
</dbReference>
<comment type="cofactor">
    <cofactor evidence="2">
        <name>pyridoxal 5'-phosphate</name>
        <dbReference type="ChEBI" id="CHEBI:597326"/>
    </cofactor>
</comment>
<dbReference type="EMBL" id="LGCM01000027">
    <property type="protein sequence ID" value="KPL85085.1"/>
    <property type="molecule type" value="Genomic_DNA"/>
</dbReference>
<evidence type="ECO:0000313" key="18">
    <source>
        <dbReference type="Proteomes" id="UP000050501"/>
    </source>
</evidence>
<evidence type="ECO:0000256" key="9">
    <source>
        <dbReference type="ARBA" id="ARBA00022898"/>
    </source>
</evidence>
<dbReference type="Gene3D" id="3.40.640.10">
    <property type="entry name" value="Type I PLP-dependent aspartate aminotransferase-like (Major domain)"/>
    <property type="match status" value="1"/>
</dbReference>
<organism evidence="17 18">
    <name type="scientific">Levilinea saccharolytica</name>
    <dbReference type="NCBI Taxonomy" id="229921"/>
    <lineage>
        <taxon>Bacteria</taxon>
        <taxon>Bacillati</taxon>
        <taxon>Chloroflexota</taxon>
        <taxon>Anaerolineae</taxon>
        <taxon>Anaerolineales</taxon>
        <taxon>Anaerolineaceae</taxon>
        <taxon>Levilinea</taxon>
    </lineage>
</organism>
<sequence>MTLIFSERRKNVSDLHQYEAQKAKLSPVWTHSTQIIVDHGKGSWLYDIDGKAYLDFTCGIGVTNTGHCHPTVVAAIQKQAGLLLHGQANIIFHKPMLELVSELQTIVPPHLDGFFFSNSGAEAVEGAVKLARHATGRTNVIVFQGSFHGRTVGTMTLTTSKTIYRAGYQPLMPGVFVAPYPYAYRYGWSPEQTSEWCLQELKLLLLSQTAPQETAAILIEPVLGEGGYVVPPTSFMQELRKLCSEHGIMLIADEIQSGFGRTGRWFAHEYFNIQPDIITIAKGLGSGLPISGVISTQEIMKKWIPGSHGGTFGGNAVAAAGAAATIRAMRGENMLQNALDRGEQLVTGLKALQAQYPNIGDIRGLGLMIGTEFRTVDHQPDKNTAKAVVQACQERGMLLLTCSTWDNTIRWIPPLVVTAEEIDKGLSIFAEALAEVIK</sequence>
<dbReference type="PIRSF" id="PIRSF000521">
    <property type="entry name" value="Transaminase_4ab_Lys_Orn"/>
    <property type="match status" value="1"/>
</dbReference>
<evidence type="ECO:0000256" key="11">
    <source>
        <dbReference type="ARBA" id="ARBA00030204"/>
    </source>
</evidence>
<evidence type="ECO:0000256" key="4">
    <source>
        <dbReference type="ARBA" id="ARBA00008954"/>
    </source>
</evidence>
<evidence type="ECO:0000256" key="3">
    <source>
        <dbReference type="ARBA" id="ARBA00005176"/>
    </source>
</evidence>
<dbReference type="Proteomes" id="UP000050501">
    <property type="component" value="Unassembled WGS sequence"/>
</dbReference>
<dbReference type="EC" id="2.6.1.22" evidence="5"/>
<dbReference type="CDD" id="cd00610">
    <property type="entry name" value="OAT_like"/>
    <property type="match status" value="1"/>
</dbReference>
<comment type="catalytic activity">
    <reaction evidence="14">
        <text>4-aminobutanoate + 2-oxoglutarate = succinate semialdehyde + L-glutamate</text>
        <dbReference type="Rhea" id="RHEA:23352"/>
        <dbReference type="ChEBI" id="CHEBI:16810"/>
        <dbReference type="ChEBI" id="CHEBI:29985"/>
        <dbReference type="ChEBI" id="CHEBI:57706"/>
        <dbReference type="ChEBI" id="CHEBI:59888"/>
        <dbReference type="EC" id="2.6.1.19"/>
    </reaction>
</comment>
<dbReference type="GO" id="GO:0030170">
    <property type="term" value="F:pyridoxal phosphate binding"/>
    <property type="evidence" value="ECO:0007669"/>
    <property type="project" value="InterPro"/>
</dbReference>
<dbReference type="InterPro" id="IPR049704">
    <property type="entry name" value="Aminotrans_3_PPA_site"/>
</dbReference>
<comment type="catalytic activity">
    <reaction evidence="1">
        <text>(S)-3-amino-2-methylpropanoate + 2-oxoglutarate = 2-methyl-3-oxopropanoate + L-glutamate</text>
        <dbReference type="Rhea" id="RHEA:13993"/>
        <dbReference type="ChEBI" id="CHEBI:16810"/>
        <dbReference type="ChEBI" id="CHEBI:29985"/>
        <dbReference type="ChEBI" id="CHEBI:57700"/>
        <dbReference type="ChEBI" id="CHEBI:58655"/>
        <dbReference type="EC" id="2.6.1.22"/>
    </reaction>
</comment>
<name>A0A0P6YJ08_9CHLR</name>
<evidence type="ECO:0000256" key="14">
    <source>
        <dbReference type="ARBA" id="ARBA00048021"/>
    </source>
</evidence>
<dbReference type="Gene3D" id="3.90.1150.10">
    <property type="entry name" value="Aspartate Aminotransferase, domain 1"/>
    <property type="match status" value="1"/>
</dbReference>
<dbReference type="PANTHER" id="PTHR11986">
    <property type="entry name" value="AMINOTRANSFERASE CLASS III"/>
    <property type="match status" value="1"/>
</dbReference>
<dbReference type="Pfam" id="PF00202">
    <property type="entry name" value="Aminotran_3"/>
    <property type="match status" value="1"/>
</dbReference>
<evidence type="ECO:0000256" key="13">
    <source>
        <dbReference type="ARBA" id="ARBA00031787"/>
    </source>
</evidence>
<evidence type="ECO:0000256" key="1">
    <source>
        <dbReference type="ARBA" id="ARBA00001750"/>
    </source>
</evidence>
<dbReference type="FunFam" id="3.40.640.10:FF:000013">
    <property type="entry name" value="4-aminobutyrate aminotransferase"/>
    <property type="match status" value="1"/>
</dbReference>
<keyword evidence="8 17" id="KW-0808">Transferase</keyword>
<dbReference type="InterPro" id="IPR015424">
    <property type="entry name" value="PyrdxlP-dep_Trfase"/>
</dbReference>
<keyword evidence="9 16" id="KW-0663">Pyridoxal phosphate</keyword>
<dbReference type="STRING" id="229921.ADN01_06850"/>
<keyword evidence="18" id="KW-1185">Reference proteome</keyword>
<reference evidence="17 18" key="1">
    <citation type="submission" date="2015-07" db="EMBL/GenBank/DDBJ databases">
        <title>Genome sequence of Levilinea saccharolytica DSM 16555.</title>
        <authorList>
            <person name="Hemp J."/>
            <person name="Ward L.M."/>
            <person name="Pace L.A."/>
            <person name="Fischer W.W."/>
        </authorList>
    </citation>
    <scope>NUCLEOTIDE SEQUENCE [LARGE SCALE GENOMIC DNA]</scope>
    <source>
        <strain evidence="17 18">KIBI-1</strain>
    </source>
</reference>
<dbReference type="PATRIC" id="fig|229921.5.peg.2258"/>
<evidence type="ECO:0000256" key="15">
    <source>
        <dbReference type="ARBA" id="ARBA00050054"/>
    </source>
</evidence>
<evidence type="ECO:0000313" key="17">
    <source>
        <dbReference type="EMBL" id="KPL85085.1"/>
    </source>
</evidence>
<comment type="pathway">
    <text evidence="3">Amino-acid degradation; 4-aminobutanoate degradation.</text>
</comment>
<evidence type="ECO:0000256" key="7">
    <source>
        <dbReference type="ARBA" id="ARBA00022576"/>
    </source>
</evidence>
<dbReference type="GO" id="GO:0034386">
    <property type="term" value="F:4-aminobutyrate:2-oxoglutarate transaminase activity"/>
    <property type="evidence" value="ECO:0007669"/>
    <property type="project" value="UniProtKB-EC"/>
</dbReference>
<evidence type="ECO:0000256" key="8">
    <source>
        <dbReference type="ARBA" id="ARBA00022679"/>
    </source>
</evidence>
<dbReference type="AlphaFoldDB" id="A0A0P6YJ08"/>
<dbReference type="PANTHER" id="PTHR11986:SF58">
    <property type="entry name" value="LEUCINE_METHIONINE RACEMASE"/>
    <property type="match status" value="1"/>
</dbReference>
<dbReference type="PROSITE" id="PS00600">
    <property type="entry name" value="AA_TRANSFER_CLASS_3"/>
    <property type="match status" value="1"/>
</dbReference>
<gene>
    <name evidence="17" type="ORF">ADN01_06850</name>
</gene>
<dbReference type="GO" id="GO:0042802">
    <property type="term" value="F:identical protein binding"/>
    <property type="evidence" value="ECO:0007669"/>
    <property type="project" value="TreeGrafter"/>
</dbReference>
<dbReference type="GO" id="GO:0047298">
    <property type="term" value="F:(S)-3-amino-2-methylpropionate transaminase activity"/>
    <property type="evidence" value="ECO:0007669"/>
    <property type="project" value="UniProtKB-EC"/>
</dbReference>
<dbReference type="OrthoDB" id="9807885at2"/>
<comment type="similarity">
    <text evidence="4 16">Belongs to the class-III pyridoxal-phosphate-dependent aminotransferase family.</text>
</comment>